<feature type="transmembrane region" description="Helical" evidence="7">
    <location>
        <begin position="385"/>
        <end position="404"/>
    </location>
</feature>
<evidence type="ECO:0000256" key="7">
    <source>
        <dbReference type="SAM" id="Phobius"/>
    </source>
</evidence>
<dbReference type="PANTHER" id="PTHR43302:SF5">
    <property type="entry name" value="TRANSPORTER ARSB-RELATED"/>
    <property type="match status" value="1"/>
</dbReference>
<dbReference type="AlphaFoldDB" id="A0A8J7W9I2"/>
<comment type="subcellular location">
    <subcellularLocation>
        <location evidence="1">Cell membrane</location>
        <topology evidence="1">Multi-pass membrane protein</topology>
    </subcellularLocation>
</comment>
<sequence>MILILVLGGIACRQIGGMRLPIWGMMLAGAGAVLITGSITLTEAIHAVNIEIIIFLFSVFLIGSAMEGSGYLGYLARIIFSRAGTPGQLISLFILTMGGFSALLMNDTLAIIGTPIALALARTCEIPDRIFLLALAGAITTGSIISPIGNPQNLLIAIGSGMENPFLTFIEVLLVPTVLSGIILYAIIRRMTPPLPSVLPPVLPEAGIRDQRLALLCRASLGILIGLIILRIICMATGYPPMLTLSTIAAISAAPILPSPNRFAIIRSVDYRTLLFFVGLFILMEAVWIGGTFPGLIPSQLILSIPWLIGGGILLSQIISNVPFVALLIPSLIEAGSSETVFLALAAGSTIGGNLTLLGAASNIIIIQNAERRGATISFVEFLRFGVPVTILQGAVFIGWFALIA</sequence>
<dbReference type="InterPro" id="IPR004680">
    <property type="entry name" value="Cit_transptr-like_dom"/>
</dbReference>
<gene>
    <name evidence="9" type="ORF">RJ53_03865</name>
</gene>
<feature type="transmembrane region" description="Helical" evidence="7">
    <location>
        <begin position="22"/>
        <end position="41"/>
    </location>
</feature>
<keyword evidence="4 7" id="KW-0812">Transmembrane</keyword>
<proteinExistence type="predicted"/>
<feature type="transmembrane region" description="Helical" evidence="7">
    <location>
        <begin position="213"/>
        <end position="233"/>
    </location>
</feature>
<evidence type="ECO:0000256" key="2">
    <source>
        <dbReference type="ARBA" id="ARBA00022448"/>
    </source>
</evidence>
<dbReference type="GO" id="GO:0055085">
    <property type="term" value="P:transmembrane transport"/>
    <property type="evidence" value="ECO:0007669"/>
    <property type="project" value="InterPro"/>
</dbReference>
<evidence type="ECO:0000259" key="8">
    <source>
        <dbReference type="Pfam" id="PF03600"/>
    </source>
</evidence>
<feature type="transmembrane region" description="Helical" evidence="7">
    <location>
        <begin position="269"/>
        <end position="289"/>
    </location>
</feature>
<evidence type="ECO:0000313" key="9">
    <source>
        <dbReference type="EMBL" id="MBR1368688.1"/>
    </source>
</evidence>
<organism evidence="9 10">
    <name type="scientific">Methanocalculus chunghsingensis</name>
    <dbReference type="NCBI Taxonomy" id="156457"/>
    <lineage>
        <taxon>Archaea</taxon>
        <taxon>Methanobacteriati</taxon>
        <taxon>Methanobacteriota</taxon>
        <taxon>Stenosarchaea group</taxon>
        <taxon>Methanomicrobia</taxon>
        <taxon>Methanomicrobiales</taxon>
        <taxon>Methanocalculaceae</taxon>
        <taxon>Methanocalculus</taxon>
    </lineage>
</organism>
<evidence type="ECO:0000256" key="5">
    <source>
        <dbReference type="ARBA" id="ARBA00022989"/>
    </source>
</evidence>
<evidence type="ECO:0000256" key="3">
    <source>
        <dbReference type="ARBA" id="ARBA00022475"/>
    </source>
</evidence>
<feature type="transmembrane region" description="Helical" evidence="7">
    <location>
        <begin position="301"/>
        <end position="329"/>
    </location>
</feature>
<feature type="transmembrane region" description="Helical" evidence="7">
    <location>
        <begin position="341"/>
        <end position="365"/>
    </location>
</feature>
<dbReference type="Pfam" id="PF03600">
    <property type="entry name" value="CitMHS"/>
    <property type="match status" value="1"/>
</dbReference>
<dbReference type="PANTHER" id="PTHR43302">
    <property type="entry name" value="TRANSPORTER ARSB-RELATED"/>
    <property type="match status" value="1"/>
</dbReference>
<accession>A0A8J7W9I2</accession>
<evidence type="ECO:0000256" key="4">
    <source>
        <dbReference type="ARBA" id="ARBA00022692"/>
    </source>
</evidence>
<keyword evidence="2" id="KW-0813">Transport</keyword>
<keyword evidence="5 7" id="KW-1133">Transmembrane helix</keyword>
<feature type="transmembrane region" description="Helical" evidence="7">
    <location>
        <begin position="169"/>
        <end position="188"/>
    </location>
</feature>
<keyword evidence="3" id="KW-1003">Cell membrane</keyword>
<evidence type="ECO:0000313" key="10">
    <source>
        <dbReference type="Proteomes" id="UP000730161"/>
    </source>
</evidence>
<feature type="transmembrane region" description="Helical" evidence="7">
    <location>
        <begin position="239"/>
        <end position="257"/>
    </location>
</feature>
<dbReference type="GO" id="GO:0005886">
    <property type="term" value="C:plasma membrane"/>
    <property type="evidence" value="ECO:0007669"/>
    <property type="project" value="UniProtKB-SubCell"/>
</dbReference>
<protein>
    <recommendedName>
        <fullName evidence="8">Citrate transporter-like domain-containing protein</fullName>
    </recommendedName>
</protein>
<evidence type="ECO:0000256" key="6">
    <source>
        <dbReference type="ARBA" id="ARBA00023136"/>
    </source>
</evidence>
<name>A0A8J7W9I2_9EURY</name>
<dbReference type="EMBL" id="JWHL01000003">
    <property type="protein sequence ID" value="MBR1368688.1"/>
    <property type="molecule type" value="Genomic_DNA"/>
</dbReference>
<comment type="caution">
    <text evidence="9">The sequence shown here is derived from an EMBL/GenBank/DDBJ whole genome shotgun (WGS) entry which is preliminary data.</text>
</comment>
<dbReference type="Proteomes" id="UP000730161">
    <property type="component" value="Unassembled WGS sequence"/>
</dbReference>
<feature type="transmembrane region" description="Helical" evidence="7">
    <location>
        <begin position="130"/>
        <end position="149"/>
    </location>
</feature>
<feature type="domain" description="Citrate transporter-like" evidence="8">
    <location>
        <begin position="20"/>
        <end position="336"/>
    </location>
</feature>
<feature type="transmembrane region" description="Helical" evidence="7">
    <location>
        <begin position="53"/>
        <end position="80"/>
    </location>
</feature>
<keyword evidence="6 7" id="KW-0472">Membrane</keyword>
<keyword evidence="10" id="KW-1185">Reference proteome</keyword>
<evidence type="ECO:0000256" key="1">
    <source>
        <dbReference type="ARBA" id="ARBA00004651"/>
    </source>
</evidence>
<reference evidence="9" key="1">
    <citation type="submission" date="2014-12" db="EMBL/GenBank/DDBJ databases">
        <authorList>
            <person name="Huang H.-H."/>
            <person name="Chen S.-C."/>
            <person name="Lai M.-C."/>
        </authorList>
    </citation>
    <scope>NUCLEOTIDE SEQUENCE</scope>
    <source>
        <strain evidence="9">K1F9705b</strain>
    </source>
</reference>